<gene>
    <name evidence="1" type="ORF">CLOSTMETH_03405</name>
</gene>
<dbReference type="HOGENOM" id="CLU_3287502_0_0_9"/>
<organism evidence="1 2">
    <name type="scientific">[Clostridium] methylpentosum DSM 5476</name>
    <dbReference type="NCBI Taxonomy" id="537013"/>
    <lineage>
        <taxon>Bacteria</taxon>
        <taxon>Bacillati</taxon>
        <taxon>Bacillota</taxon>
        <taxon>Clostridia</taxon>
        <taxon>Eubacteriales</taxon>
        <taxon>Oscillospiraceae</taxon>
        <taxon>Oscillospiraceae incertae sedis</taxon>
    </lineage>
</organism>
<dbReference type="STRING" id="537013.CLOSTMETH_03405"/>
<proteinExistence type="predicted"/>
<evidence type="ECO:0000313" key="1">
    <source>
        <dbReference type="EMBL" id="EEG28990.1"/>
    </source>
</evidence>
<accession>C0EHR0</accession>
<reference evidence="1 2" key="1">
    <citation type="submission" date="2009-01" db="EMBL/GenBank/DDBJ databases">
        <authorList>
            <person name="Fulton L."/>
            <person name="Clifton S."/>
            <person name="Fulton B."/>
            <person name="Xu J."/>
            <person name="Minx P."/>
            <person name="Pepin K.H."/>
            <person name="Johnson M."/>
            <person name="Bhonagiri V."/>
            <person name="Nash W.E."/>
            <person name="Mardis E.R."/>
            <person name="Wilson R.K."/>
        </authorList>
    </citation>
    <scope>NUCLEOTIDE SEQUENCE [LARGE SCALE GENOMIC DNA]</scope>
    <source>
        <strain evidence="1 2">DSM 5476</strain>
    </source>
</reference>
<keyword evidence="2" id="KW-1185">Reference proteome</keyword>
<dbReference type="Proteomes" id="UP000003340">
    <property type="component" value="Unassembled WGS sequence"/>
</dbReference>
<dbReference type="AlphaFoldDB" id="C0EHR0"/>
<name>C0EHR0_9FIRM</name>
<comment type="caution">
    <text evidence="1">The sequence shown here is derived from an EMBL/GenBank/DDBJ whole genome shotgun (WGS) entry which is preliminary data.</text>
</comment>
<sequence length="40" mass="4595">MRRIWVPLRGECPFCAAASHPYTDGFIDTKKGRIKALKFN</sequence>
<dbReference type="EMBL" id="ACEC01000119">
    <property type="protein sequence ID" value="EEG28990.1"/>
    <property type="molecule type" value="Genomic_DNA"/>
</dbReference>
<reference evidence="1 2" key="2">
    <citation type="submission" date="2009-02" db="EMBL/GenBank/DDBJ databases">
        <title>Draft genome sequence of Clostridium methylpentosum (DSM 5476).</title>
        <authorList>
            <person name="Sudarsanam P."/>
            <person name="Ley R."/>
            <person name="Guruge J."/>
            <person name="Turnbaugh P.J."/>
            <person name="Mahowald M."/>
            <person name="Liep D."/>
            <person name="Gordon J."/>
        </authorList>
    </citation>
    <scope>NUCLEOTIDE SEQUENCE [LARGE SCALE GENOMIC DNA]</scope>
    <source>
        <strain evidence="1 2">DSM 5476</strain>
    </source>
</reference>
<evidence type="ECO:0000313" key="2">
    <source>
        <dbReference type="Proteomes" id="UP000003340"/>
    </source>
</evidence>
<protein>
    <submittedName>
        <fullName evidence="1">Uncharacterized protein</fullName>
    </submittedName>
</protein>